<evidence type="ECO:0000259" key="3">
    <source>
        <dbReference type="PROSITE" id="PS50110"/>
    </source>
</evidence>
<proteinExistence type="predicted"/>
<dbReference type="PANTHER" id="PTHR44591:SF3">
    <property type="entry name" value="RESPONSE REGULATORY DOMAIN-CONTAINING PROTEIN"/>
    <property type="match status" value="1"/>
</dbReference>
<comment type="caution">
    <text evidence="4">The sequence shown here is derived from an EMBL/GenBank/DDBJ whole genome shotgun (WGS) entry which is preliminary data.</text>
</comment>
<keyword evidence="1 2" id="KW-0597">Phosphoprotein</keyword>
<dbReference type="InterPro" id="IPR050595">
    <property type="entry name" value="Bact_response_regulator"/>
</dbReference>
<name>A0ABT8J1W6_9MICO</name>
<dbReference type="PROSITE" id="PS50110">
    <property type="entry name" value="RESPONSE_REGULATORY"/>
    <property type="match status" value="1"/>
</dbReference>
<dbReference type="EMBL" id="JAROCB010000005">
    <property type="protein sequence ID" value="MDN4598957.1"/>
    <property type="molecule type" value="Genomic_DNA"/>
</dbReference>
<dbReference type="RefSeq" id="WP_301220302.1">
    <property type="nucleotide sequence ID" value="NZ_JAROCB010000005.1"/>
</dbReference>
<evidence type="ECO:0000256" key="1">
    <source>
        <dbReference type="ARBA" id="ARBA00022553"/>
    </source>
</evidence>
<gene>
    <name evidence="4" type="ORF">P5G59_17535</name>
</gene>
<reference evidence="4" key="1">
    <citation type="submission" date="2023-03" db="EMBL/GenBank/DDBJ databases">
        <title>MT1 and MT2 Draft Genomes of Novel Species.</title>
        <authorList>
            <person name="Venkateswaran K."/>
        </authorList>
    </citation>
    <scope>NUCLEOTIDE SEQUENCE</scope>
    <source>
        <strain evidence="4">F6_8S_P_1A</strain>
    </source>
</reference>
<dbReference type="Pfam" id="PF00072">
    <property type="entry name" value="Response_reg"/>
    <property type="match status" value="1"/>
</dbReference>
<dbReference type="Proteomes" id="UP001174210">
    <property type="component" value="Unassembled WGS sequence"/>
</dbReference>
<dbReference type="InterPro" id="IPR001789">
    <property type="entry name" value="Sig_transdc_resp-reg_receiver"/>
</dbReference>
<dbReference type="PANTHER" id="PTHR44591">
    <property type="entry name" value="STRESS RESPONSE REGULATOR PROTEIN 1"/>
    <property type="match status" value="1"/>
</dbReference>
<dbReference type="CDD" id="cd00156">
    <property type="entry name" value="REC"/>
    <property type="match status" value="1"/>
</dbReference>
<sequence length="119" mass="12355">MSLSVMVVDDDERFRELARRMLAGCGYTADGEAGSVADAVRMTSSRMPDALLVDVGLPDGDGFDLVRQLTAGSASPRVVLVSADPDSASGRDARAAGALGFVPKSDLSCAVLHLLLDTD</sequence>
<feature type="domain" description="Response regulatory" evidence="3">
    <location>
        <begin position="4"/>
        <end position="119"/>
    </location>
</feature>
<evidence type="ECO:0000313" key="4">
    <source>
        <dbReference type="EMBL" id="MDN4598957.1"/>
    </source>
</evidence>
<dbReference type="SMART" id="SM00448">
    <property type="entry name" value="REC"/>
    <property type="match status" value="1"/>
</dbReference>
<dbReference type="Gene3D" id="3.40.50.2300">
    <property type="match status" value="1"/>
</dbReference>
<dbReference type="SUPFAM" id="SSF52172">
    <property type="entry name" value="CheY-like"/>
    <property type="match status" value="1"/>
</dbReference>
<protein>
    <submittedName>
        <fullName evidence="4">Response regulator</fullName>
    </submittedName>
</protein>
<evidence type="ECO:0000256" key="2">
    <source>
        <dbReference type="PROSITE-ProRule" id="PRU00169"/>
    </source>
</evidence>
<feature type="modified residue" description="4-aspartylphosphate" evidence="2">
    <location>
        <position position="54"/>
    </location>
</feature>
<evidence type="ECO:0000313" key="5">
    <source>
        <dbReference type="Proteomes" id="UP001174210"/>
    </source>
</evidence>
<accession>A0ABT8J1W6</accession>
<keyword evidence="5" id="KW-1185">Reference proteome</keyword>
<dbReference type="InterPro" id="IPR011006">
    <property type="entry name" value="CheY-like_superfamily"/>
</dbReference>
<organism evidence="4 5">
    <name type="scientific">Leifsonia virtsii</name>
    <dbReference type="NCBI Taxonomy" id="3035915"/>
    <lineage>
        <taxon>Bacteria</taxon>
        <taxon>Bacillati</taxon>
        <taxon>Actinomycetota</taxon>
        <taxon>Actinomycetes</taxon>
        <taxon>Micrococcales</taxon>
        <taxon>Microbacteriaceae</taxon>
        <taxon>Leifsonia</taxon>
    </lineage>
</organism>